<name>A0A177C3C3_9PLEO</name>
<dbReference type="EMBL" id="KV441557">
    <property type="protein sequence ID" value="OAG01382.1"/>
    <property type="molecule type" value="Genomic_DNA"/>
</dbReference>
<evidence type="ECO:0000259" key="7">
    <source>
        <dbReference type="Pfam" id="PF20684"/>
    </source>
</evidence>
<dbReference type="InterPro" id="IPR049326">
    <property type="entry name" value="Rhodopsin_dom_fungi"/>
</dbReference>
<evidence type="ECO:0000256" key="6">
    <source>
        <dbReference type="SAM" id="Phobius"/>
    </source>
</evidence>
<evidence type="ECO:0000256" key="4">
    <source>
        <dbReference type="ARBA" id="ARBA00023136"/>
    </source>
</evidence>
<feature type="transmembrane region" description="Helical" evidence="6">
    <location>
        <begin position="136"/>
        <end position="156"/>
    </location>
</feature>
<dbReference type="GeneID" id="28767123"/>
<dbReference type="InParanoid" id="A0A177C3C3"/>
<protein>
    <recommendedName>
        <fullName evidence="7">Rhodopsin domain-containing protein</fullName>
    </recommendedName>
</protein>
<reference evidence="8 9" key="1">
    <citation type="submission" date="2016-05" db="EMBL/GenBank/DDBJ databases">
        <title>Comparative analysis of secretome profiles of manganese(II)-oxidizing ascomycete fungi.</title>
        <authorList>
            <consortium name="DOE Joint Genome Institute"/>
            <person name="Zeiner C.A."/>
            <person name="Purvine S.O."/>
            <person name="Zink E.M."/>
            <person name="Wu S."/>
            <person name="Pasa-Tolic L."/>
            <person name="Chaput D.L."/>
            <person name="Haridas S."/>
            <person name="Grigoriev I.V."/>
            <person name="Santelli C.M."/>
            <person name="Hansel C.M."/>
        </authorList>
    </citation>
    <scope>NUCLEOTIDE SEQUENCE [LARGE SCALE GENOMIC DNA]</scope>
    <source>
        <strain evidence="8 9">AP3s5-JAC2a</strain>
    </source>
</reference>
<evidence type="ECO:0000256" key="3">
    <source>
        <dbReference type="ARBA" id="ARBA00022989"/>
    </source>
</evidence>
<dbReference type="PANTHER" id="PTHR33048">
    <property type="entry name" value="PTH11-LIKE INTEGRAL MEMBRANE PROTEIN (AFU_ORTHOLOGUE AFUA_5G11245)"/>
    <property type="match status" value="1"/>
</dbReference>
<organism evidence="8 9">
    <name type="scientific">Paraphaeosphaeria sporulosa</name>
    <dbReference type="NCBI Taxonomy" id="1460663"/>
    <lineage>
        <taxon>Eukaryota</taxon>
        <taxon>Fungi</taxon>
        <taxon>Dikarya</taxon>
        <taxon>Ascomycota</taxon>
        <taxon>Pezizomycotina</taxon>
        <taxon>Dothideomycetes</taxon>
        <taxon>Pleosporomycetidae</taxon>
        <taxon>Pleosporales</taxon>
        <taxon>Massarineae</taxon>
        <taxon>Didymosphaeriaceae</taxon>
        <taxon>Paraphaeosphaeria</taxon>
    </lineage>
</organism>
<evidence type="ECO:0000256" key="5">
    <source>
        <dbReference type="ARBA" id="ARBA00038359"/>
    </source>
</evidence>
<dbReference type="RefSeq" id="XP_018031747.1">
    <property type="nucleotide sequence ID" value="XM_018183637.1"/>
</dbReference>
<feature type="transmembrane region" description="Helical" evidence="6">
    <location>
        <begin position="176"/>
        <end position="196"/>
    </location>
</feature>
<feature type="domain" description="Rhodopsin" evidence="7">
    <location>
        <begin position="43"/>
        <end position="271"/>
    </location>
</feature>
<keyword evidence="9" id="KW-1185">Reference proteome</keyword>
<dbReference type="Proteomes" id="UP000077069">
    <property type="component" value="Unassembled WGS sequence"/>
</dbReference>
<comment type="subcellular location">
    <subcellularLocation>
        <location evidence="1">Membrane</location>
        <topology evidence="1">Multi-pass membrane protein</topology>
    </subcellularLocation>
</comment>
<dbReference type="PANTHER" id="PTHR33048:SF47">
    <property type="entry name" value="INTEGRAL MEMBRANE PROTEIN-RELATED"/>
    <property type="match status" value="1"/>
</dbReference>
<keyword evidence="3 6" id="KW-1133">Transmembrane helix</keyword>
<proteinExistence type="inferred from homology"/>
<dbReference type="OrthoDB" id="3648173at2759"/>
<keyword evidence="2 6" id="KW-0812">Transmembrane</keyword>
<gene>
    <name evidence="8" type="ORF">CC84DRAFT_1228406</name>
</gene>
<feature type="transmembrane region" description="Helical" evidence="6">
    <location>
        <begin position="100"/>
        <end position="124"/>
    </location>
</feature>
<comment type="similarity">
    <text evidence="5">Belongs to the SAT4 family.</text>
</comment>
<dbReference type="Pfam" id="PF20684">
    <property type="entry name" value="Fung_rhodopsin"/>
    <property type="match status" value="1"/>
</dbReference>
<evidence type="ECO:0000313" key="8">
    <source>
        <dbReference type="EMBL" id="OAG01382.1"/>
    </source>
</evidence>
<dbReference type="STRING" id="1460663.A0A177C3C3"/>
<feature type="transmembrane region" description="Helical" evidence="6">
    <location>
        <begin position="59"/>
        <end position="80"/>
    </location>
</feature>
<accession>A0A177C3C3</accession>
<evidence type="ECO:0000256" key="1">
    <source>
        <dbReference type="ARBA" id="ARBA00004141"/>
    </source>
</evidence>
<dbReference type="AlphaFoldDB" id="A0A177C3C3"/>
<sequence>MQGVVPPPLGVSQALGIERTELQKQSIVAYTTLTTVATIFVFLRLYTRLYLRASLGWDDALVLLSWIGCVAWIAICMSALQYGFGEHMWNVTPLQFAQYLQLLIGISIVYVWTPALSKLSLLALYHRILPDIRSRVGVYTLFVLILGYNLGITITIVGPCNLLKHSDPTCLMNANLVMAILNIMTDVCIIVMPTQILYRLQMDRKQKWFIGIIFFVASGVIIISIVRIIYVYKYVGEVDVTYYQAAAALFSTAELNVGIICTSMVGLKPFIDACRAFIYEWWKTIKDSRVSEKPLIDDGRTGLDVHDAASCDEETSRLGAKHQCSTR</sequence>
<evidence type="ECO:0000256" key="2">
    <source>
        <dbReference type="ARBA" id="ARBA00022692"/>
    </source>
</evidence>
<feature type="transmembrane region" description="Helical" evidence="6">
    <location>
        <begin position="242"/>
        <end position="267"/>
    </location>
</feature>
<feature type="transmembrane region" description="Helical" evidence="6">
    <location>
        <begin position="208"/>
        <end position="230"/>
    </location>
</feature>
<feature type="transmembrane region" description="Helical" evidence="6">
    <location>
        <begin position="27"/>
        <end position="47"/>
    </location>
</feature>
<keyword evidence="4 6" id="KW-0472">Membrane</keyword>
<evidence type="ECO:0000313" key="9">
    <source>
        <dbReference type="Proteomes" id="UP000077069"/>
    </source>
</evidence>
<dbReference type="InterPro" id="IPR052337">
    <property type="entry name" value="SAT4-like"/>
</dbReference>
<dbReference type="GO" id="GO:0016020">
    <property type="term" value="C:membrane"/>
    <property type="evidence" value="ECO:0007669"/>
    <property type="project" value="UniProtKB-SubCell"/>
</dbReference>